<dbReference type="Pfam" id="PF12680">
    <property type="entry name" value="SnoaL_2"/>
    <property type="match status" value="1"/>
</dbReference>
<dbReference type="InterPro" id="IPR037401">
    <property type="entry name" value="SnoaL-like"/>
</dbReference>
<dbReference type="Proteomes" id="UP000244384">
    <property type="component" value="Chromosome"/>
</dbReference>
<sequence>MLDLMRRYVHGFVNAQDPDAARSIMAADYRLHMGSDTLVGRDDQYLPAVLHQMAQFPGLGFSIHELITDGTRTALLFSEHGHAERSPGHGAAWRGVSIYRAENGLLAECWVEQDHFGRRHQLAVGEAEPVRPVALDPWSAHEPADDTRREQAEVALQQWLGRLTSWPPAEGAVDAGSSGSTQPRIEVTSVVLNAFVVEGARVAFNATIAGTYRGGLPDAGDPGVPVTTAIGAFARLADGELTDLDAISNRVLVQRQLRAAREGTASRTP</sequence>
<name>A0A2S0WIW9_9ACTN</name>
<evidence type="ECO:0000313" key="2">
    <source>
        <dbReference type="Proteomes" id="UP000244384"/>
    </source>
</evidence>
<gene>
    <name evidence="1" type="ORF">C3E78_02875</name>
</gene>
<dbReference type="AlphaFoldDB" id="A0A2S0WIW9"/>
<evidence type="ECO:0000313" key="1">
    <source>
        <dbReference type="EMBL" id="AWB91247.1"/>
    </source>
</evidence>
<proteinExistence type="predicted"/>
<dbReference type="EMBL" id="CP026952">
    <property type="protein sequence ID" value="AWB91247.1"/>
    <property type="molecule type" value="Genomic_DNA"/>
</dbReference>
<accession>A0A5F2EQS1</accession>
<keyword evidence="2" id="KW-1185">Reference proteome</keyword>
<dbReference type="Gene3D" id="3.10.450.50">
    <property type="match status" value="1"/>
</dbReference>
<reference evidence="2" key="1">
    <citation type="submission" date="2018-01" db="EMBL/GenBank/DDBJ databases">
        <authorList>
            <person name="Li J."/>
        </authorList>
    </citation>
    <scope>NUCLEOTIDE SEQUENCE [LARGE SCALE GENOMIC DNA]</scope>
    <source>
        <strain evidence="2">592</strain>
    </source>
</reference>
<accession>A0A2S0WIW9</accession>
<organism evidence="1 2">
    <name type="scientific">Aeromicrobium chenweiae</name>
    <dbReference type="NCBI Taxonomy" id="2079793"/>
    <lineage>
        <taxon>Bacteria</taxon>
        <taxon>Bacillati</taxon>
        <taxon>Actinomycetota</taxon>
        <taxon>Actinomycetes</taxon>
        <taxon>Propionibacteriales</taxon>
        <taxon>Nocardioidaceae</taxon>
        <taxon>Aeromicrobium</taxon>
    </lineage>
</organism>
<protein>
    <submittedName>
        <fullName evidence="1">Uncharacterized protein</fullName>
    </submittedName>
</protein>
<dbReference type="SUPFAM" id="SSF54427">
    <property type="entry name" value="NTF2-like"/>
    <property type="match status" value="1"/>
</dbReference>
<dbReference type="KEGG" id="aez:C3E78_02875"/>
<dbReference type="InterPro" id="IPR032710">
    <property type="entry name" value="NTF2-like_dom_sf"/>
</dbReference>